<dbReference type="Pfam" id="PF25869">
    <property type="entry name" value="3HB_CusB"/>
    <property type="match status" value="1"/>
</dbReference>
<proteinExistence type="inferred from homology"/>
<dbReference type="GO" id="GO:0022857">
    <property type="term" value="F:transmembrane transporter activity"/>
    <property type="evidence" value="ECO:0007669"/>
    <property type="project" value="InterPro"/>
</dbReference>
<feature type="domain" description="CusB-like beta-barrel" evidence="8">
    <location>
        <begin position="252"/>
        <end position="328"/>
    </location>
</feature>
<evidence type="ECO:0000313" key="10">
    <source>
        <dbReference type="EMBL" id="RXR25542.1"/>
    </source>
</evidence>
<dbReference type="GO" id="GO:0016020">
    <property type="term" value="C:membrane"/>
    <property type="evidence" value="ECO:0007669"/>
    <property type="project" value="InterPro"/>
</dbReference>
<evidence type="ECO:0000259" key="8">
    <source>
        <dbReference type="Pfam" id="PF25954"/>
    </source>
</evidence>
<gene>
    <name evidence="10" type="ORF">EQG66_14010</name>
</gene>
<dbReference type="EMBL" id="SBKP01000020">
    <property type="protein sequence ID" value="RXR25542.1"/>
    <property type="molecule type" value="Genomic_DNA"/>
</dbReference>
<dbReference type="GO" id="GO:0046914">
    <property type="term" value="F:transition metal ion binding"/>
    <property type="evidence" value="ECO:0007669"/>
    <property type="project" value="TreeGrafter"/>
</dbReference>
<accession>A0A4V1N360</accession>
<name>A0A4V1N360_9SPHN</name>
<dbReference type="AlphaFoldDB" id="A0A4V1N360"/>
<feature type="domain" description="CzcB-like C-terminal circularly permuted SH3-like" evidence="9">
    <location>
        <begin position="335"/>
        <end position="394"/>
    </location>
</feature>
<dbReference type="PANTHER" id="PTHR30097">
    <property type="entry name" value="CATION EFFLUX SYSTEM PROTEIN CUSB"/>
    <property type="match status" value="1"/>
</dbReference>
<feature type="domain" description="CusB-like three alpha-helical bundle" evidence="6">
    <location>
        <begin position="167"/>
        <end position="213"/>
    </location>
</feature>
<evidence type="ECO:0000259" key="9">
    <source>
        <dbReference type="Pfam" id="PF25975"/>
    </source>
</evidence>
<dbReference type="InterPro" id="IPR058791">
    <property type="entry name" value="3HB_CusB"/>
</dbReference>
<sequence length="412" mass="42862">MTDATQSAARWRAGILAATLVAGGGGYYLGQRGDVPATASTSAEGRKVLYYYDPMFPNQKFDKPGKSPFMDMQLEPKYADDATGASGAVSGVSIDPTVMQNLGIRIVAAQMGNLAATLNVTGTVDFNQRDVAIVQSRAGGFVTRVYARAPGDVVRAGAPIADVQLPEWGGAQTEFLSVKRLGRPDLTAAARQRLRLMGMSDGLIASVERTGRTNGTMTISSPISGVIQTLDARVGVTLGQGQTLAQVTGLGTVWLNAAVPEAQAGAVSIGQNATATLTAFPGETFGGRIIAILPTAQADSRTLTVRIELTNRSGRLRPGMFASVALGGDARQALLVPSEAVIRTGTRTIVMLAKGDGRYHPAEVRTGWEGSGQTEILEGLAVGEKVVASGQFLLDSEASLTGIMVRPLGGAK</sequence>
<dbReference type="InterPro" id="IPR058649">
    <property type="entry name" value="CzcB_C"/>
</dbReference>
<dbReference type="NCBIfam" id="TIGR01730">
    <property type="entry name" value="RND_mfp"/>
    <property type="match status" value="1"/>
</dbReference>
<feature type="domain" description="Heavy metal binding" evidence="5">
    <location>
        <begin position="50"/>
        <end position="77"/>
    </location>
</feature>
<evidence type="ECO:0000259" key="6">
    <source>
        <dbReference type="Pfam" id="PF25869"/>
    </source>
</evidence>
<feature type="domain" description="CusB-like barrel-sandwich hybrid" evidence="7">
    <location>
        <begin position="131"/>
        <end position="247"/>
    </location>
</feature>
<evidence type="ECO:0000259" key="5">
    <source>
        <dbReference type="Pfam" id="PF19335"/>
    </source>
</evidence>
<dbReference type="OrthoDB" id="9806939at2"/>
<dbReference type="Pfam" id="PF25975">
    <property type="entry name" value="CzcB_C"/>
    <property type="match status" value="1"/>
</dbReference>
<dbReference type="InterPro" id="IPR058790">
    <property type="entry name" value="BSH_CusB"/>
</dbReference>
<dbReference type="GO" id="GO:0030288">
    <property type="term" value="C:outer membrane-bounded periplasmic space"/>
    <property type="evidence" value="ECO:0007669"/>
    <property type="project" value="TreeGrafter"/>
</dbReference>
<keyword evidence="2" id="KW-0813">Transport</keyword>
<dbReference type="PANTHER" id="PTHR30097:SF15">
    <property type="entry name" value="CATION EFFLUX SYSTEM PROTEIN CUSB"/>
    <property type="match status" value="1"/>
</dbReference>
<dbReference type="Pfam" id="PF19335">
    <property type="entry name" value="HMBD"/>
    <property type="match status" value="1"/>
</dbReference>
<keyword evidence="11" id="KW-1185">Reference proteome</keyword>
<dbReference type="Proteomes" id="UP000290958">
    <property type="component" value="Unassembled WGS sequence"/>
</dbReference>
<keyword evidence="3" id="KW-0732">Signal</keyword>
<organism evidence="10 11">
    <name type="scientific">Sphingobium fluviale</name>
    <dbReference type="NCBI Taxonomy" id="2506423"/>
    <lineage>
        <taxon>Bacteria</taxon>
        <taxon>Pseudomonadati</taxon>
        <taxon>Pseudomonadota</taxon>
        <taxon>Alphaproteobacteria</taxon>
        <taxon>Sphingomonadales</taxon>
        <taxon>Sphingomonadaceae</taxon>
        <taxon>Sphingobium</taxon>
    </lineage>
</organism>
<dbReference type="Gene3D" id="2.40.420.20">
    <property type="match status" value="1"/>
</dbReference>
<protein>
    <submittedName>
        <fullName evidence="10">Efflux RND transporter periplasmic adaptor subunit</fullName>
    </submittedName>
</protein>
<evidence type="ECO:0000256" key="2">
    <source>
        <dbReference type="ARBA" id="ARBA00022448"/>
    </source>
</evidence>
<dbReference type="InterPro" id="IPR058792">
    <property type="entry name" value="Beta-barrel_RND_2"/>
</dbReference>
<dbReference type="Pfam" id="PF25954">
    <property type="entry name" value="Beta-barrel_RND_2"/>
    <property type="match status" value="1"/>
</dbReference>
<evidence type="ECO:0000256" key="1">
    <source>
        <dbReference type="ARBA" id="ARBA00009477"/>
    </source>
</evidence>
<dbReference type="GO" id="GO:0060003">
    <property type="term" value="P:copper ion export"/>
    <property type="evidence" value="ECO:0007669"/>
    <property type="project" value="TreeGrafter"/>
</dbReference>
<evidence type="ECO:0000313" key="11">
    <source>
        <dbReference type="Proteomes" id="UP000290958"/>
    </source>
</evidence>
<comment type="caution">
    <text evidence="10">The sequence shown here is derived from an EMBL/GenBank/DDBJ whole genome shotgun (WGS) entry which is preliminary data.</text>
</comment>
<dbReference type="Pfam" id="PF25919">
    <property type="entry name" value="BSH_CusB"/>
    <property type="match status" value="1"/>
</dbReference>
<dbReference type="FunFam" id="2.40.420.20:FF:000003">
    <property type="entry name" value="Cation efflux system protein cusB"/>
    <property type="match status" value="1"/>
</dbReference>
<dbReference type="RefSeq" id="WP_129405176.1">
    <property type="nucleotide sequence ID" value="NZ_SBKP01000020.1"/>
</dbReference>
<dbReference type="InterPro" id="IPR051909">
    <property type="entry name" value="MFP_Cation_Efflux"/>
</dbReference>
<dbReference type="Gene3D" id="6.10.140.730">
    <property type="match status" value="1"/>
</dbReference>
<dbReference type="InterPro" id="IPR006143">
    <property type="entry name" value="RND_pump_MFP"/>
</dbReference>
<evidence type="ECO:0000256" key="3">
    <source>
        <dbReference type="ARBA" id="ARBA00022729"/>
    </source>
</evidence>
<dbReference type="GO" id="GO:0015679">
    <property type="term" value="P:plasma membrane copper ion transport"/>
    <property type="evidence" value="ECO:0007669"/>
    <property type="project" value="TreeGrafter"/>
</dbReference>
<keyword evidence="4" id="KW-0406">Ion transport</keyword>
<evidence type="ECO:0000256" key="4">
    <source>
        <dbReference type="ARBA" id="ARBA00023065"/>
    </source>
</evidence>
<reference evidence="11" key="1">
    <citation type="submission" date="2019-01" db="EMBL/GenBank/DDBJ databases">
        <title>Cytophagaceae bacterium strain CAR-16.</title>
        <authorList>
            <person name="Chen W.-M."/>
        </authorList>
    </citation>
    <scope>NUCLEOTIDE SEQUENCE [LARGE SCALE GENOMIC DNA]</scope>
    <source>
        <strain evidence="11">CHR27</strain>
    </source>
</reference>
<dbReference type="FunFam" id="2.40.30.170:FF:000010">
    <property type="entry name" value="Efflux RND transporter periplasmic adaptor subunit"/>
    <property type="match status" value="1"/>
</dbReference>
<evidence type="ECO:0000259" key="7">
    <source>
        <dbReference type="Pfam" id="PF25919"/>
    </source>
</evidence>
<dbReference type="Gene3D" id="2.40.30.170">
    <property type="match status" value="1"/>
</dbReference>
<comment type="similarity">
    <text evidence="1">Belongs to the membrane fusion protein (MFP) (TC 8.A.1) family.</text>
</comment>
<dbReference type="SUPFAM" id="SSF111369">
    <property type="entry name" value="HlyD-like secretion proteins"/>
    <property type="match status" value="1"/>
</dbReference>
<dbReference type="InterPro" id="IPR045800">
    <property type="entry name" value="HMBD"/>
</dbReference>